<reference evidence="1 2" key="1">
    <citation type="submission" date="2020-01" db="EMBL/GenBank/DDBJ databases">
        <title>Genetics and antimicrobial susceptibilities of Nocardia species isolated from the soil; a comparison with species isolated from humans.</title>
        <authorList>
            <person name="Carrasco G."/>
            <person name="Monzon S."/>
            <person name="Sansegundo M."/>
            <person name="Garcia E."/>
            <person name="Garrido N."/>
            <person name="Medina M.J."/>
            <person name="Villalon P."/>
            <person name="Ramirez-Arocha A.C."/>
            <person name="Jimenez P."/>
            <person name="Cuesta I."/>
            <person name="Valdezate S."/>
        </authorList>
    </citation>
    <scope>NUCLEOTIDE SEQUENCE [LARGE SCALE GENOMIC DNA]</scope>
    <source>
        <strain evidence="1 2">CNM20110626</strain>
    </source>
</reference>
<dbReference type="InterPro" id="IPR014729">
    <property type="entry name" value="Rossmann-like_a/b/a_fold"/>
</dbReference>
<evidence type="ECO:0000313" key="2">
    <source>
        <dbReference type="Proteomes" id="UP000471166"/>
    </source>
</evidence>
<dbReference type="Proteomes" id="UP000471166">
    <property type="component" value="Unassembled WGS sequence"/>
</dbReference>
<protein>
    <recommendedName>
        <fullName evidence="3">Universal stress protein</fullName>
    </recommendedName>
</protein>
<accession>A0A6P1CUW3</accession>
<dbReference type="Gene3D" id="3.40.50.620">
    <property type="entry name" value="HUPs"/>
    <property type="match status" value="1"/>
</dbReference>
<evidence type="ECO:0000313" key="1">
    <source>
        <dbReference type="EMBL" id="NEW36311.1"/>
    </source>
</evidence>
<sequence length="65" mass="6375">MSAPGPSAVACGSADQLDVDIIVAGTRGTIGIRALLHGSTAGAVHKHGPRGAPAAWPFATTADAR</sequence>
<comment type="caution">
    <text evidence="1">The sequence shown here is derived from an EMBL/GenBank/DDBJ whole genome shotgun (WGS) entry which is preliminary data.</text>
</comment>
<name>A0A6P1CUW3_9NOCA</name>
<organism evidence="1 2">
    <name type="scientific">Nocardia cyriacigeorgica</name>
    <dbReference type="NCBI Taxonomy" id="135487"/>
    <lineage>
        <taxon>Bacteria</taxon>
        <taxon>Bacillati</taxon>
        <taxon>Actinomycetota</taxon>
        <taxon>Actinomycetes</taxon>
        <taxon>Mycobacteriales</taxon>
        <taxon>Nocardiaceae</taxon>
        <taxon>Nocardia</taxon>
    </lineage>
</organism>
<dbReference type="RefSeq" id="WP_163847774.1">
    <property type="nucleotide sequence ID" value="NZ_AP026975.1"/>
</dbReference>
<proteinExistence type="predicted"/>
<gene>
    <name evidence="1" type="ORF">GV791_27670</name>
</gene>
<dbReference type="EMBL" id="JAAGVB010000070">
    <property type="protein sequence ID" value="NEW36311.1"/>
    <property type="molecule type" value="Genomic_DNA"/>
</dbReference>
<dbReference type="AlphaFoldDB" id="A0A6P1CUW3"/>
<evidence type="ECO:0008006" key="3">
    <source>
        <dbReference type="Google" id="ProtNLM"/>
    </source>
</evidence>
<dbReference type="SUPFAM" id="SSF52402">
    <property type="entry name" value="Adenine nucleotide alpha hydrolases-like"/>
    <property type="match status" value="1"/>
</dbReference>